<evidence type="ECO:0000259" key="1">
    <source>
        <dbReference type="PROSITE" id="PS50042"/>
    </source>
</evidence>
<dbReference type="EMBL" id="JAIMJA010000004">
    <property type="protein sequence ID" value="MCE2594331.1"/>
    <property type="molecule type" value="Genomic_DNA"/>
</dbReference>
<dbReference type="SUPFAM" id="SSF51206">
    <property type="entry name" value="cAMP-binding domain-like"/>
    <property type="match status" value="1"/>
</dbReference>
<feature type="domain" description="Cyclic nucleotide-binding" evidence="1">
    <location>
        <begin position="1"/>
        <end position="116"/>
    </location>
</feature>
<reference evidence="2 3" key="1">
    <citation type="journal article" date="2022" name="Environ. Microbiol. Rep.">
        <title>Eco-phylogenetic analyses reveal divergent evolution of vitamin B12 metabolism in the marine bacterial family 'Psychromonadaceae'.</title>
        <authorList>
            <person name="Jin X."/>
            <person name="Yang Y."/>
            <person name="Cao H."/>
            <person name="Gao B."/>
            <person name="Zhao Z."/>
        </authorList>
    </citation>
    <scope>NUCLEOTIDE SEQUENCE [LARGE SCALE GENOMIC DNA]</scope>
    <source>
        <strain evidence="2 3">MKS20</strain>
    </source>
</reference>
<dbReference type="InterPro" id="IPR018490">
    <property type="entry name" value="cNMP-bd_dom_sf"/>
</dbReference>
<accession>A0ABS8W5T4</accession>
<sequence length="175" mass="20224">MDIKQYVIEHGRQVNLAAGQHLFRQGEMEDALYFVKQGLFKAYYLCQDGKELVKSFIAEGDVITNLSAVFEREPCTFSLLALEPAALVKVDFDSLYQHTLDDLELSRFMLASLIKLAQKKERREYEFLCLDATTRYQQLMQHQPDLLHRITQNDIARYLGITPVALSRIKHGRKA</sequence>
<dbReference type="SMART" id="SM00100">
    <property type="entry name" value="cNMP"/>
    <property type="match status" value="1"/>
</dbReference>
<gene>
    <name evidence="2" type="ORF">K6Y31_05840</name>
</gene>
<comment type="caution">
    <text evidence="2">The sequence shown here is derived from an EMBL/GenBank/DDBJ whole genome shotgun (WGS) entry which is preliminary data.</text>
</comment>
<evidence type="ECO:0000313" key="3">
    <source>
        <dbReference type="Proteomes" id="UP001201273"/>
    </source>
</evidence>
<proteinExistence type="predicted"/>
<dbReference type="Proteomes" id="UP001201273">
    <property type="component" value="Unassembled WGS sequence"/>
</dbReference>
<dbReference type="InterPro" id="IPR000595">
    <property type="entry name" value="cNMP-bd_dom"/>
</dbReference>
<dbReference type="Pfam" id="PF00027">
    <property type="entry name" value="cNMP_binding"/>
    <property type="match status" value="1"/>
</dbReference>
<protein>
    <submittedName>
        <fullName evidence="2">Crp/Fnr family transcriptional regulator</fullName>
    </submittedName>
</protein>
<evidence type="ECO:0000313" key="2">
    <source>
        <dbReference type="EMBL" id="MCE2594331.1"/>
    </source>
</evidence>
<dbReference type="RefSeq" id="WP_233051878.1">
    <property type="nucleotide sequence ID" value="NZ_JAIMJA010000004.1"/>
</dbReference>
<dbReference type="InterPro" id="IPR014710">
    <property type="entry name" value="RmlC-like_jellyroll"/>
</dbReference>
<name>A0ABS8W5T4_9GAMM</name>
<dbReference type="PROSITE" id="PS50042">
    <property type="entry name" value="CNMP_BINDING_3"/>
    <property type="match status" value="1"/>
</dbReference>
<keyword evidence="3" id="KW-1185">Reference proteome</keyword>
<organism evidence="2 3">
    <name type="scientific">Motilimonas cestriensis</name>
    <dbReference type="NCBI Taxonomy" id="2742685"/>
    <lineage>
        <taxon>Bacteria</taxon>
        <taxon>Pseudomonadati</taxon>
        <taxon>Pseudomonadota</taxon>
        <taxon>Gammaproteobacteria</taxon>
        <taxon>Alteromonadales</taxon>
        <taxon>Alteromonadales genera incertae sedis</taxon>
        <taxon>Motilimonas</taxon>
    </lineage>
</organism>
<dbReference type="CDD" id="cd00038">
    <property type="entry name" value="CAP_ED"/>
    <property type="match status" value="1"/>
</dbReference>
<dbReference type="Gene3D" id="2.60.120.10">
    <property type="entry name" value="Jelly Rolls"/>
    <property type="match status" value="1"/>
</dbReference>